<evidence type="ECO:0008006" key="3">
    <source>
        <dbReference type="Google" id="ProtNLM"/>
    </source>
</evidence>
<feature type="non-terminal residue" evidence="2">
    <location>
        <position position="1"/>
    </location>
</feature>
<name>A0A383F0K8_9ZZZZ</name>
<protein>
    <recommendedName>
        <fullName evidence="3">DUF1015 domain-containing protein</fullName>
    </recommendedName>
</protein>
<sequence>VAIIKPFQGYRPPSKIVSKVSSPPYDVISSEEAREIVKNNPDSFLRVSKPEIDFPPGNEPKGNALYEHGAHNLQTFINEEKLRQDSCSCFYLYQIIMGDHHQTGIMATVSVNEYNQGRIKKHEFTREEKENDRTRHIEITNANT</sequence>
<dbReference type="PANTHER" id="PTHR36454">
    <property type="entry name" value="LMO2823 PROTEIN"/>
    <property type="match status" value="1"/>
</dbReference>
<reference evidence="2" key="1">
    <citation type="submission" date="2018-05" db="EMBL/GenBank/DDBJ databases">
        <authorList>
            <person name="Lanie J.A."/>
            <person name="Ng W.-L."/>
            <person name="Kazmierczak K.M."/>
            <person name="Andrzejewski T.M."/>
            <person name="Davidsen T.M."/>
            <person name="Wayne K.J."/>
            <person name="Tettelin H."/>
            <person name="Glass J.I."/>
            <person name="Rusch D."/>
            <person name="Podicherti R."/>
            <person name="Tsui H.-C.T."/>
            <person name="Winkler M.E."/>
        </authorList>
    </citation>
    <scope>NUCLEOTIDE SEQUENCE</scope>
</reference>
<feature type="region of interest" description="Disordered" evidence="1">
    <location>
        <begin position="125"/>
        <end position="144"/>
    </location>
</feature>
<dbReference type="AlphaFoldDB" id="A0A383F0K8"/>
<feature type="compositionally biased region" description="Basic and acidic residues" evidence="1">
    <location>
        <begin position="125"/>
        <end position="138"/>
    </location>
</feature>
<evidence type="ECO:0000256" key="1">
    <source>
        <dbReference type="SAM" id="MobiDB-lite"/>
    </source>
</evidence>
<organism evidence="2">
    <name type="scientific">marine metagenome</name>
    <dbReference type="NCBI Taxonomy" id="408172"/>
    <lineage>
        <taxon>unclassified sequences</taxon>
        <taxon>metagenomes</taxon>
        <taxon>ecological metagenomes</taxon>
    </lineage>
</organism>
<feature type="non-terminal residue" evidence="2">
    <location>
        <position position="144"/>
    </location>
</feature>
<dbReference type="InterPro" id="IPR008323">
    <property type="entry name" value="UCP033563"/>
</dbReference>
<dbReference type="PANTHER" id="PTHR36454:SF1">
    <property type="entry name" value="DUF1015 DOMAIN-CONTAINING PROTEIN"/>
    <property type="match status" value="1"/>
</dbReference>
<accession>A0A383F0K8</accession>
<dbReference type="EMBL" id="UINC01230184">
    <property type="protein sequence ID" value="SVE62203.1"/>
    <property type="molecule type" value="Genomic_DNA"/>
</dbReference>
<evidence type="ECO:0000313" key="2">
    <source>
        <dbReference type="EMBL" id="SVE62203.1"/>
    </source>
</evidence>
<dbReference type="Pfam" id="PF06245">
    <property type="entry name" value="DUF1015"/>
    <property type="match status" value="1"/>
</dbReference>
<gene>
    <name evidence="2" type="ORF">METZ01_LOCUS515057</name>
</gene>
<proteinExistence type="predicted"/>